<protein>
    <submittedName>
        <fullName evidence="11">Alkaline phosphatase</fullName>
    </submittedName>
</protein>
<evidence type="ECO:0000256" key="9">
    <source>
        <dbReference type="RuleBase" id="RU003946"/>
    </source>
</evidence>
<dbReference type="InterPro" id="IPR018299">
    <property type="entry name" value="Alkaline_phosphatase_AS"/>
</dbReference>
<feature type="binding site" evidence="8">
    <location>
        <position position="31"/>
    </location>
    <ligand>
        <name>Zn(2+)</name>
        <dbReference type="ChEBI" id="CHEBI:29105"/>
        <label>2</label>
    </ligand>
</feature>
<dbReference type="Gene3D" id="3.40.720.10">
    <property type="entry name" value="Alkaline Phosphatase, subunit A"/>
    <property type="match status" value="1"/>
</dbReference>
<dbReference type="PRINTS" id="PR00113">
    <property type="entry name" value="ALKPHPHTASE"/>
</dbReference>
<feature type="binding site" evidence="8">
    <location>
        <position position="134"/>
    </location>
    <ligand>
        <name>Mg(2+)</name>
        <dbReference type="ChEBI" id="CHEBI:18420"/>
    </ligand>
</feature>
<dbReference type="CDD" id="cd16012">
    <property type="entry name" value="ALP"/>
    <property type="match status" value="1"/>
</dbReference>
<keyword evidence="12" id="KW-1185">Reference proteome</keyword>
<feature type="chain" id="PRO_5003259075" evidence="10">
    <location>
        <begin position="20"/>
        <end position="469"/>
    </location>
</feature>
<feature type="signal peptide" evidence="10">
    <location>
        <begin position="1"/>
        <end position="19"/>
    </location>
</feature>
<comment type="cofactor">
    <cofactor evidence="8">
        <name>Zn(2+)</name>
        <dbReference type="ChEBI" id="CHEBI:29105"/>
    </cofactor>
    <text evidence="8">Binds 2 Zn(2+) ions.</text>
</comment>
<feature type="binding site" evidence="8">
    <location>
        <position position="132"/>
    </location>
    <ligand>
        <name>Mg(2+)</name>
        <dbReference type="ChEBI" id="CHEBI:18420"/>
    </ligand>
</feature>
<accession>F0R3G8</accession>
<evidence type="ECO:0000256" key="8">
    <source>
        <dbReference type="PIRSR" id="PIRSR601952-2"/>
    </source>
</evidence>
<evidence type="ECO:0000256" key="3">
    <source>
        <dbReference type="ARBA" id="ARBA00022723"/>
    </source>
</evidence>
<feature type="binding site" evidence="8">
    <location>
        <position position="310"/>
    </location>
    <ligand>
        <name>Zn(2+)</name>
        <dbReference type="ChEBI" id="CHEBI:29105"/>
        <label>2</label>
    </ligand>
</feature>
<name>F0R3G8_PHOSB</name>
<dbReference type="PROSITE" id="PS00123">
    <property type="entry name" value="ALKALINE_PHOSPHATASE"/>
    <property type="match status" value="1"/>
</dbReference>
<feature type="binding site" evidence="8">
    <location>
        <position position="270"/>
    </location>
    <ligand>
        <name>Zn(2+)</name>
        <dbReference type="ChEBI" id="CHEBI:29105"/>
        <label>2</label>
    </ligand>
</feature>
<dbReference type="InterPro" id="IPR001952">
    <property type="entry name" value="Alkaline_phosphatase"/>
</dbReference>
<dbReference type="Gene3D" id="1.10.60.40">
    <property type="match status" value="1"/>
</dbReference>
<feature type="binding site" evidence="8">
    <location>
        <position position="309"/>
    </location>
    <ligand>
        <name>Zn(2+)</name>
        <dbReference type="ChEBI" id="CHEBI:29105"/>
        <label>2</label>
    </ligand>
</feature>
<comment type="cofactor">
    <cofactor evidence="8">
        <name>Mg(2+)</name>
        <dbReference type="ChEBI" id="CHEBI:18420"/>
    </cofactor>
    <text evidence="8">Binds 1 Mg(2+) ion.</text>
</comment>
<dbReference type="PANTHER" id="PTHR11596">
    <property type="entry name" value="ALKALINE PHOSPHATASE"/>
    <property type="match status" value="1"/>
</dbReference>
<dbReference type="HOGENOM" id="CLU_008539_5_0_10"/>
<keyword evidence="5 8" id="KW-0862">Zinc</keyword>
<dbReference type="SUPFAM" id="SSF53649">
    <property type="entry name" value="Alkaline phosphatase-like"/>
    <property type="match status" value="1"/>
</dbReference>
<evidence type="ECO:0000256" key="2">
    <source>
        <dbReference type="ARBA" id="ARBA00022553"/>
    </source>
</evidence>
<keyword evidence="2" id="KW-0597">Phosphoprotein</keyword>
<dbReference type="RefSeq" id="WP_013618029.1">
    <property type="nucleotide sequence ID" value="NC_015164.1"/>
</dbReference>
<reference evidence="11 12" key="1">
    <citation type="journal article" date="2011" name="Stand. Genomic Sci.">
        <title>Complete genome sequence of Bacteroides salanitronis type strain (BL78).</title>
        <authorList>
            <person name="Gronow S."/>
            <person name="Held B."/>
            <person name="Lucas S."/>
            <person name="Lapidus A."/>
            <person name="Del Rio T.G."/>
            <person name="Nolan M."/>
            <person name="Tice H."/>
            <person name="Deshpande S."/>
            <person name="Cheng J.F."/>
            <person name="Pitluck S."/>
            <person name="Liolios K."/>
            <person name="Pagani I."/>
            <person name="Ivanova N."/>
            <person name="Mavromatis K."/>
            <person name="Pati A."/>
            <person name="Tapia R."/>
            <person name="Han C."/>
            <person name="Goodwin L."/>
            <person name="Chen A."/>
            <person name="Palaniappan K."/>
            <person name="Land M."/>
            <person name="Hauser L."/>
            <person name="Chang Y.J."/>
            <person name="Jeffries C.D."/>
            <person name="Brambilla E.M."/>
            <person name="Rohde M."/>
            <person name="Goker M."/>
            <person name="Detter J.C."/>
            <person name="Woyke T."/>
            <person name="Bristow J."/>
            <person name="Markowitz V."/>
            <person name="Hugenholtz P."/>
            <person name="Kyrpides N.C."/>
            <person name="Klenk H.P."/>
            <person name="Eisen J.A."/>
        </authorList>
    </citation>
    <scope>NUCLEOTIDE SEQUENCE [LARGE SCALE GENOMIC DNA]</scope>
    <source>
        <strain evidence="11 12">DSM 18170</strain>
    </source>
</reference>
<gene>
    <name evidence="11" type="ordered locus">Bacsa_2044</name>
</gene>
<evidence type="ECO:0000256" key="10">
    <source>
        <dbReference type="SAM" id="SignalP"/>
    </source>
</evidence>
<proteinExistence type="inferred from homology"/>
<dbReference type="Pfam" id="PF00245">
    <property type="entry name" value="Alk_phosphatase"/>
    <property type="match status" value="2"/>
</dbReference>
<evidence type="ECO:0000256" key="1">
    <source>
        <dbReference type="ARBA" id="ARBA00005984"/>
    </source>
</evidence>
<feature type="binding site" evidence="8">
    <location>
        <position position="430"/>
    </location>
    <ligand>
        <name>Zn(2+)</name>
        <dbReference type="ChEBI" id="CHEBI:29105"/>
        <label>2</label>
    </ligand>
</feature>
<comment type="similarity">
    <text evidence="1 9">Belongs to the alkaline phosphatase family.</text>
</comment>
<evidence type="ECO:0000256" key="7">
    <source>
        <dbReference type="PIRSR" id="PIRSR601952-1"/>
    </source>
</evidence>
<dbReference type="Proteomes" id="UP000007486">
    <property type="component" value="Chromosome"/>
</dbReference>
<keyword evidence="10" id="KW-0732">Signal</keyword>
<feature type="active site" description="Phosphoserine intermediate" evidence="7">
    <location>
        <position position="80"/>
    </location>
</feature>
<keyword evidence="6 8" id="KW-0460">Magnesium</keyword>
<sequence length="469" mass="51331">MKKISFFLFCLLLASFVHAQQAKYVFFFIGDGMGVNQVQGTELYLGELDGKIAIAPLDFTEFPYATTSSTYSATNGVTDSAAGGTALATGKKTMNGVIGMEKDQQTPVASIAMRAKEKGFRVGVATSVSVDHATPAAFYAHNPSRKNYYQIGKDLFLAGFDFYAGSDFLDPDNQGKSESLYSLAQKNGYTLARGYDDFVSKSDKADKLILFQTEEASKVHRDAIPYAIDRKEGDLALSDITGAAIRFLSKDLSKGFFLMVEGGKIDWACHSNDAATAFREVMDLNESVRQALQFYEEHPDETLIVISADHETGGLVLGTGEYALNLQALQYQRVSETGFTSILNGLRRQTGNRVAWEQVEEALKANFGFWNEVKLTEAQEKRLRDVFDRTFTGESVEMEKSEYAQDEPLAAEAVRVLNEIALIGWVSGGHSAGYVPVFAIGAGADLFQGRMDNIEIPARIAEAAGYVAE</sequence>
<dbReference type="EMBL" id="CP002530">
    <property type="protein sequence ID" value="ADY36600.1"/>
    <property type="molecule type" value="Genomic_DNA"/>
</dbReference>
<evidence type="ECO:0000256" key="5">
    <source>
        <dbReference type="ARBA" id="ARBA00022833"/>
    </source>
</evidence>
<dbReference type="GO" id="GO:0046872">
    <property type="term" value="F:metal ion binding"/>
    <property type="evidence" value="ECO:0007669"/>
    <property type="project" value="UniProtKB-KW"/>
</dbReference>
<dbReference type="PANTHER" id="PTHR11596:SF5">
    <property type="entry name" value="ALKALINE PHOSPHATASE"/>
    <property type="match status" value="1"/>
</dbReference>
<organism evidence="11 12">
    <name type="scientific">Phocaeicola salanitronis (strain DSM 18170 / JCM 13657 / CCUG 60908 / BL78)</name>
    <name type="common">Bacteroides salanitronis</name>
    <dbReference type="NCBI Taxonomy" id="667015"/>
    <lineage>
        <taxon>Bacteria</taxon>
        <taxon>Pseudomonadati</taxon>
        <taxon>Bacteroidota</taxon>
        <taxon>Bacteroidia</taxon>
        <taxon>Bacteroidales</taxon>
        <taxon>Bacteroidaceae</taxon>
        <taxon>Phocaeicola</taxon>
    </lineage>
</organism>
<dbReference type="OrthoDB" id="9794455at2"/>
<keyword evidence="4" id="KW-0378">Hydrolase</keyword>
<feature type="binding site" evidence="8">
    <location>
        <position position="31"/>
    </location>
    <ligand>
        <name>Mg(2+)</name>
        <dbReference type="ChEBI" id="CHEBI:18420"/>
    </ligand>
</feature>
<dbReference type="InterPro" id="IPR017850">
    <property type="entry name" value="Alkaline_phosphatase_core_sf"/>
</dbReference>
<dbReference type="AlphaFoldDB" id="F0R3G8"/>
<dbReference type="eggNOG" id="COG1785">
    <property type="taxonomic scope" value="Bacteria"/>
</dbReference>
<feature type="binding site" evidence="8">
    <location>
        <position position="261"/>
    </location>
    <ligand>
        <name>Mg(2+)</name>
        <dbReference type="ChEBI" id="CHEBI:18420"/>
    </ligand>
</feature>
<evidence type="ECO:0000256" key="4">
    <source>
        <dbReference type="ARBA" id="ARBA00022801"/>
    </source>
</evidence>
<keyword evidence="3 8" id="KW-0479">Metal-binding</keyword>
<dbReference type="STRING" id="667015.Bacsa_2044"/>
<dbReference type="SMART" id="SM00098">
    <property type="entry name" value="alkPPc"/>
    <property type="match status" value="1"/>
</dbReference>
<feature type="binding site" evidence="8">
    <location>
        <position position="266"/>
    </location>
    <ligand>
        <name>Zn(2+)</name>
        <dbReference type="ChEBI" id="CHEBI:29105"/>
        <label>2</label>
    </ligand>
</feature>
<evidence type="ECO:0000313" key="11">
    <source>
        <dbReference type="EMBL" id="ADY36600.1"/>
    </source>
</evidence>
<dbReference type="KEGG" id="bsa:Bacsa_2044"/>
<dbReference type="GO" id="GO:0004035">
    <property type="term" value="F:alkaline phosphatase activity"/>
    <property type="evidence" value="ECO:0007669"/>
    <property type="project" value="TreeGrafter"/>
</dbReference>
<evidence type="ECO:0000313" key="12">
    <source>
        <dbReference type="Proteomes" id="UP000007486"/>
    </source>
</evidence>
<evidence type="ECO:0000256" key="6">
    <source>
        <dbReference type="ARBA" id="ARBA00022842"/>
    </source>
</evidence>